<keyword evidence="2" id="KW-0812">Transmembrane</keyword>
<sequence length="121" mass="13136">MDISIEAVVVLMVSAIVAFIVIGMATSESDSFKGFLGSQTDAASCELGYSQYKSRVDCDAQAGDGTDFEQKDKWEKCNAADSQDGWYARYCGDSNTEQSSTNTEECNLPRQMINGECQSPS</sequence>
<keyword evidence="2" id="KW-1133">Transmembrane helix</keyword>
<accession>A0A5Q0UIQ8</accession>
<name>A0A5Q0UIQ8_9ARCH</name>
<evidence type="ECO:0000256" key="1">
    <source>
        <dbReference type="SAM" id="MobiDB-lite"/>
    </source>
</evidence>
<evidence type="ECO:0000313" key="3">
    <source>
        <dbReference type="EMBL" id="QGA80835.1"/>
    </source>
</evidence>
<keyword evidence="2" id="KW-0472">Membrane</keyword>
<evidence type="ECO:0000256" key="2">
    <source>
        <dbReference type="SAM" id="Phobius"/>
    </source>
</evidence>
<protein>
    <submittedName>
        <fullName evidence="3">Uncharacterized protein</fullName>
    </submittedName>
</protein>
<dbReference type="KEGG" id="ncon:LC1Nh_0953"/>
<organism evidence="3 4">
    <name type="scientific">Candidatus Nanohalobium constans</name>
    <dbReference type="NCBI Taxonomy" id="2565781"/>
    <lineage>
        <taxon>Archaea</taxon>
        <taxon>Candidatus Nanohalarchaeota</taxon>
        <taxon>Candidatus Nanohalobia</taxon>
        <taxon>Candidatus Nanohalobiales</taxon>
        <taxon>Candidatus Nanohalobiaceae</taxon>
        <taxon>Candidatus Nanohalobium</taxon>
    </lineage>
</organism>
<keyword evidence="4" id="KW-1185">Reference proteome</keyword>
<dbReference type="RefSeq" id="WP_153550578.1">
    <property type="nucleotide sequence ID" value="NZ_CP040089.1"/>
</dbReference>
<dbReference type="Proteomes" id="UP000377803">
    <property type="component" value="Chromosome"/>
</dbReference>
<dbReference type="AlphaFoldDB" id="A0A5Q0UIQ8"/>
<reference evidence="4" key="1">
    <citation type="submission" date="2019-05" db="EMBL/GenBank/DDBJ databases">
        <title>Candidatus Nanohalobium constans, a novel model system to study the DPANN nano-sized archaea: genomic and physiological characterization of a nanoarchaeon co-cultured with its chitinotrophic host.</title>
        <authorList>
            <person name="La Cono V."/>
            <person name="Arcadi E."/>
            <person name="Crisafi F."/>
            <person name="Denaro R."/>
            <person name="La Spada G."/>
            <person name="Messina E."/>
            <person name="Smedile F."/>
            <person name="Toshchakov S.V."/>
            <person name="Shevchenko M.A."/>
            <person name="Golyshin P.N."/>
            <person name="Golyshina O.V."/>
            <person name="Ferrer M."/>
            <person name="Rohde M."/>
            <person name="Mushegian A."/>
            <person name="Sorokin D.Y."/>
            <person name="Giuliano L."/>
            <person name="Yakimov M.M."/>
        </authorList>
    </citation>
    <scope>NUCLEOTIDE SEQUENCE [LARGE SCALE GENOMIC DNA]</scope>
    <source>
        <strain evidence="4">LC1Nh</strain>
    </source>
</reference>
<feature type="transmembrane region" description="Helical" evidence="2">
    <location>
        <begin position="7"/>
        <end position="25"/>
    </location>
</feature>
<feature type="region of interest" description="Disordered" evidence="1">
    <location>
        <begin position="95"/>
        <end position="121"/>
    </location>
</feature>
<dbReference type="EMBL" id="CP040089">
    <property type="protein sequence ID" value="QGA80835.1"/>
    <property type="molecule type" value="Genomic_DNA"/>
</dbReference>
<feature type="compositionally biased region" description="Polar residues" evidence="1">
    <location>
        <begin position="95"/>
        <end position="105"/>
    </location>
</feature>
<evidence type="ECO:0000313" key="4">
    <source>
        <dbReference type="Proteomes" id="UP000377803"/>
    </source>
</evidence>
<dbReference type="GeneID" id="42365345"/>
<gene>
    <name evidence="3" type="ORF">LC1Nh_0953</name>
</gene>
<proteinExistence type="predicted"/>